<evidence type="ECO:0000313" key="2">
    <source>
        <dbReference type="Proteomes" id="UP001201812"/>
    </source>
</evidence>
<reference evidence="1" key="1">
    <citation type="submission" date="2022-01" db="EMBL/GenBank/DDBJ databases">
        <title>Genome Sequence Resource for Two Populations of Ditylenchus destructor, the Migratory Endoparasitic Phytonematode.</title>
        <authorList>
            <person name="Zhang H."/>
            <person name="Lin R."/>
            <person name="Xie B."/>
        </authorList>
    </citation>
    <scope>NUCLEOTIDE SEQUENCE</scope>
    <source>
        <strain evidence="1">BazhouSP</strain>
    </source>
</reference>
<keyword evidence="2" id="KW-1185">Reference proteome</keyword>
<sequence length="114" mass="12416">MGCFSSRFVSTMASWDVGGVIAGKANGKHSVIFLPNLCLFGHRKGIDVGNSALLCLYCENRTLTEFRALLRGLGVVQRCKNGLEVNLAQERSCKGVVNIARDILAGELLEEECR</sequence>
<evidence type="ECO:0000313" key="1">
    <source>
        <dbReference type="EMBL" id="KAI1711310.1"/>
    </source>
</evidence>
<protein>
    <submittedName>
        <fullName evidence="1">Uncharacterized protein</fullName>
    </submittedName>
</protein>
<dbReference type="EMBL" id="JAKKPZ010000022">
    <property type="protein sequence ID" value="KAI1711310.1"/>
    <property type="molecule type" value="Genomic_DNA"/>
</dbReference>
<dbReference type="AlphaFoldDB" id="A0AAD4N4Q5"/>
<dbReference type="Proteomes" id="UP001201812">
    <property type="component" value="Unassembled WGS sequence"/>
</dbReference>
<proteinExistence type="predicted"/>
<name>A0AAD4N4Q5_9BILA</name>
<accession>A0AAD4N4Q5</accession>
<comment type="caution">
    <text evidence="1">The sequence shown here is derived from an EMBL/GenBank/DDBJ whole genome shotgun (WGS) entry which is preliminary data.</text>
</comment>
<organism evidence="1 2">
    <name type="scientific">Ditylenchus destructor</name>
    <dbReference type="NCBI Taxonomy" id="166010"/>
    <lineage>
        <taxon>Eukaryota</taxon>
        <taxon>Metazoa</taxon>
        <taxon>Ecdysozoa</taxon>
        <taxon>Nematoda</taxon>
        <taxon>Chromadorea</taxon>
        <taxon>Rhabditida</taxon>
        <taxon>Tylenchina</taxon>
        <taxon>Tylenchomorpha</taxon>
        <taxon>Sphaerularioidea</taxon>
        <taxon>Anguinidae</taxon>
        <taxon>Anguininae</taxon>
        <taxon>Ditylenchus</taxon>
    </lineage>
</organism>
<gene>
    <name evidence="1" type="ORF">DdX_10185</name>
</gene>